<evidence type="ECO:0000256" key="3">
    <source>
        <dbReference type="ARBA" id="ARBA00022989"/>
    </source>
</evidence>
<comment type="subcellular location">
    <subcellularLocation>
        <location evidence="1">Membrane</location>
        <topology evidence="1">Multi-pass membrane protein</topology>
    </subcellularLocation>
</comment>
<dbReference type="EMBL" id="JAERRB010000001">
    <property type="protein sequence ID" value="MBL0740576.1"/>
    <property type="molecule type" value="Genomic_DNA"/>
</dbReference>
<evidence type="ECO:0000256" key="5">
    <source>
        <dbReference type="SAM" id="Phobius"/>
    </source>
</evidence>
<reference evidence="6 7" key="1">
    <citation type="submission" date="2021-01" db="EMBL/GenBank/DDBJ databases">
        <title>Chryseolinea sp. Jin1 Genome sequencing and assembly.</title>
        <authorList>
            <person name="Kim I."/>
        </authorList>
    </citation>
    <scope>NUCLEOTIDE SEQUENCE [LARGE SCALE GENOMIC DNA]</scope>
    <source>
        <strain evidence="6 7">Jin1</strain>
    </source>
</reference>
<keyword evidence="7" id="KW-1185">Reference proteome</keyword>
<keyword evidence="2 5" id="KW-0812">Transmembrane</keyword>
<keyword evidence="4 5" id="KW-0472">Membrane</keyword>
<name>A0ABS1KMA5_9BACT</name>
<feature type="transmembrane region" description="Helical" evidence="5">
    <location>
        <begin position="109"/>
        <end position="128"/>
    </location>
</feature>
<evidence type="ECO:0000313" key="7">
    <source>
        <dbReference type="Proteomes" id="UP000613030"/>
    </source>
</evidence>
<feature type="transmembrane region" description="Helical" evidence="5">
    <location>
        <begin position="82"/>
        <end position="103"/>
    </location>
</feature>
<sequence>MTHQQKPSRIIHIGLWVVQVLLAINLVWAAMVKLFQPIEQLSAMWPWTGQVSVALVKFTGLVDLMGAVGLILPALLRVKPTLIPITALFMIVLMVCASIFHIARGEASLIGVNVVVAVLAAFVAWGRFMKAPIVPK</sequence>
<evidence type="ECO:0000256" key="1">
    <source>
        <dbReference type="ARBA" id="ARBA00004141"/>
    </source>
</evidence>
<evidence type="ECO:0000256" key="4">
    <source>
        <dbReference type="ARBA" id="ARBA00023136"/>
    </source>
</evidence>
<evidence type="ECO:0000313" key="6">
    <source>
        <dbReference type="EMBL" id="MBL0740576.1"/>
    </source>
</evidence>
<keyword evidence="3 5" id="KW-1133">Transmembrane helix</keyword>
<gene>
    <name evidence="6" type="ORF">JI741_05070</name>
</gene>
<organism evidence="6 7">
    <name type="scientific">Chryseolinea lacunae</name>
    <dbReference type="NCBI Taxonomy" id="2801331"/>
    <lineage>
        <taxon>Bacteria</taxon>
        <taxon>Pseudomonadati</taxon>
        <taxon>Bacteroidota</taxon>
        <taxon>Cytophagia</taxon>
        <taxon>Cytophagales</taxon>
        <taxon>Fulvivirgaceae</taxon>
        <taxon>Chryseolinea</taxon>
    </lineage>
</organism>
<dbReference type="RefSeq" id="WP_202007902.1">
    <property type="nucleotide sequence ID" value="NZ_JAERRB010000001.1"/>
</dbReference>
<dbReference type="Proteomes" id="UP000613030">
    <property type="component" value="Unassembled WGS sequence"/>
</dbReference>
<dbReference type="Pfam" id="PF13564">
    <property type="entry name" value="DoxX_2"/>
    <property type="match status" value="1"/>
</dbReference>
<feature type="transmembrane region" description="Helical" evidence="5">
    <location>
        <begin position="51"/>
        <end position="75"/>
    </location>
</feature>
<protein>
    <submittedName>
        <fullName evidence="6">DoxX family protein</fullName>
    </submittedName>
</protein>
<proteinExistence type="predicted"/>
<comment type="caution">
    <text evidence="6">The sequence shown here is derived from an EMBL/GenBank/DDBJ whole genome shotgun (WGS) entry which is preliminary data.</text>
</comment>
<evidence type="ECO:0000256" key="2">
    <source>
        <dbReference type="ARBA" id="ARBA00022692"/>
    </source>
</evidence>
<feature type="transmembrane region" description="Helical" evidence="5">
    <location>
        <begin position="12"/>
        <end position="31"/>
    </location>
</feature>
<accession>A0ABS1KMA5</accession>
<dbReference type="InterPro" id="IPR032808">
    <property type="entry name" value="DoxX"/>
</dbReference>